<sequence>MKIKGQDFSIKGGNILCNDVNINVANLHLESLQDKEKSRHNGFNVSAGSSSVGAGVEYGKSLGSDLDKMTGGKYDLENRLGQVFYNSYIKFKT</sequence>
<dbReference type="GO" id="GO:0003824">
    <property type="term" value="F:catalytic activity"/>
    <property type="evidence" value="ECO:0007669"/>
    <property type="project" value="UniProtKB-ARBA"/>
</dbReference>
<dbReference type="InterPro" id="IPR025157">
    <property type="entry name" value="Hemagglutinin_rpt"/>
</dbReference>
<name>A0AAD0AP62_9FUSO</name>
<dbReference type="AlphaFoldDB" id="A0AAD0AP62"/>
<dbReference type="EMBL" id="CP024700">
    <property type="protein sequence ID" value="ATV62846.1"/>
    <property type="molecule type" value="Genomic_DNA"/>
</dbReference>
<organism evidence="1 2">
    <name type="scientific">Fusobacterium pseudoperiodonticum</name>
    <dbReference type="NCBI Taxonomy" id="2663009"/>
    <lineage>
        <taxon>Bacteria</taxon>
        <taxon>Fusobacteriati</taxon>
        <taxon>Fusobacteriota</taxon>
        <taxon>Fusobacteriia</taxon>
        <taxon>Fusobacteriales</taxon>
        <taxon>Fusobacteriaceae</taxon>
        <taxon>Fusobacterium</taxon>
    </lineage>
</organism>
<accession>A0AAD0AP62</accession>
<gene>
    <name evidence="1" type="ORF">CTM74_05355</name>
</gene>
<proteinExistence type="predicted"/>
<evidence type="ECO:0000313" key="1">
    <source>
        <dbReference type="EMBL" id="ATV62846.1"/>
    </source>
</evidence>
<protein>
    <submittedName>
        <fullName evidence="1">Uncharacterized protein</fullName>
    </submittedName>
</protein>
<reference evidence="1 2" key="1">
    <citation type="submission" date="2017-11" db="EMBL/GenBank/DDBJ databases">
        <title>Genome sequencing of Fusobacterium periodonticum KCOM 1263.</title>
        <authorList>
            <person name="Kook J.-K."/>
            <person name="Park S.-N."/>
            <person name="Lim Y.K."/>
        </authorList>
    </citation>
    <scope>NUCLEOTIDE SEQUENCE [LARGE SCALE GENOMIC DNA]</scope>
    <source>
        <strain evidence="1 2">KCOM 1263</strain>
    </source>
</reference>
<dbReference type="Pfam" id="PF13332">
    <property type="entry name" value="Fil_haemagg_2"/>
    <property type="match status" value="1"/>
</dbReference>
<keyword evidence="2" id="KW-1185">Reference proteome</keyword>
<dbReference type="RefSeq" id="WP_099988554.1">
    <property type="nucleotide sequence ID" value="NZ_CP024700.1"/>
</dbReference>
<dbReference type="Proteomes" id="UP000228552">
    <property type="component" value="Chromosome"/>
</dbReference>
<evidence type="ECO:0000313" key="2">
    <source>
        <dbReference type="Proteomes" id="UP000228552"/>
    </source>
</evidence>